<accession>C4JRJ2</accession>
<name>C4JRJ2_UNCRE</name>
<keyword evidence="2 5" id="KW-1133">Transmembrane helix</keyword>
<feature type="transmembrane region" description="Helical" evidence="5">
    <location>
        <begin position="225"/>
        <end position="245"/>
    </location>
</feature>
<proteinExistence type="predicted"/>
<keyword evidence="3 5" id="KW-0472">Membrane</keyword>
<dbReference type="OMA" id="MRYGQIF"/>
<dbReference type="STRING" id="336963.C4JRJ2"/>
<dbReference type="InterPro" id="IPR028143">
    <property type="entry name" value="Get2/sif1"/>
</dbReference>
<dbReference type="PANTHER" id="PTHR28263:SF1">
    <property type="entry name" value="GOLGI TO ER TRAFFIC PROTEIN 2"/>
    <property type="match status" value="1"/>
</dbReference>
<sequence>MSTAEESPAQQAARLRRERREAKIRAGGSARLDKITSLSGRTPASAVADEPSRSASPLNSSTPELQPQEQSQSVSPLPKPTTAADNSPESIEAQEAYLRALLRSKQPLDQPEETDPTAKLLGSLMGLDSAPSDPTGGSGGAAGPPVADILSQNLTAFGLPSSMANLFTQQLRPESPEDQRKNKTWRLLHTVVACVIGLWMMFVFQTSVATYGKRPPPPATAQNPFMHFVTAELILAGGRVLTSMGSGQLRTVRPWMQIFSNVMKDGRIILFMLAITELWANYRYKL</sequence>
<dbReference type="GO" id="GO:0006890">
    <property type="term" value="P:retrograde vesicle-mediated transport, Golgi to endoplasmic reticulum"/>
    <property type="evidence" value="ECO:0007669"/>
    <property type="project" value="TreeGrafter"/>
</dbReference>
<evidence type="ECO:0000313" key="7">
    <source>
        <dbReference type="Proteomes" id="UP000002058"/>
    </source>
</evidence>
<evidence type="ECO:0000256" key="4">
    <source>
        <dbReference type="SAM" id="MobiDB-lite"/>
    </source>
</evidence>
<dbReference type="InParanoid" id="C4JRJ2"/>
<feature type="compositionally biased region" description="Polar residues" evidence="4">
    <location>
        <begin position="53"/>
        <end position="75"/>
    </location>
</feature>
<dbReference type="PANTHER" id="PTHR28263">
    <property type="entry name" value="GOLGI TO ER TRAFFIC PROTEIN 2"/>
    <property type="match status" value="1"/>
</dbReference>
<feature type="region of interest" description="Disordered" evidence="4">
    <location>
        <begin position="1"/>
        <end position="89"/>
    </location>
</feature>
<dbReference type="OrthoDB" id="5393181at2759"/>
<dbReference type="Pfam" id="PF08690">
    <property type="entry name" value="GET2"/>
    <property type="match status" value="1"/>
</dbReference>
<dbReference type="KEGG" id="ure:UREG_05081"/>
<dbReference type="Proteomes" id="UP000002058">
    <property type="component" value="Unassembled WGS sequence"/>
</dbReference>
<dbReference type="RefSeq" id="XP_002584392.1">
    <property type="nucleotide sequence ID" value="XM_002584346.1"/>
</dbReference>
<evidence type="ECO:0000256" key="3">
    <source>
        <dbReference type="ARBA" id="ARBA00023136"/>
    </source>
</evidence>
<keyword evidence="7" id="KW-1185">Reference proteome</keyword>
<gene>
    <name evidence="6" type="ORF">UREG_05081</name>
</gene>
<evidence type="ECO:0000256" key="2">
    <source>
        <dbReference type="ARBA" id="ARBA00022989"/>
    </source>
</evidence>
<dbReference type="HOGENOM" id="CLU_1019410_0_0_1"/>
<evidence type="ECO:0000256" key="1">
    <source>
        <dbReference type="ARBA" id="ARBA00022692"/>
    </source>
</evidence>
<organism evidence="6 7">
    <name type="scientific">Uncinocarpus reesii (strain UAMH 1704)</name>
    <dbReference type="NCBI Taxonomy" id="336963"/>
    <lineage>
        <taxon>Eukaryota</taxon>
        <taxon>Fungi</taxon>
        <taxon>Dikarya</taxon>
        <taxon>Ascomycota</taxon>
        <taxon>Pezizomycotina</taxon>
        <taxon>Eurotiomycetes</taxon>
        <taxon>Eurotiomycetidae</taxon>
        <taxon>Onygenales</taxon>
        <taxon>Onygenaceae</taxon>
        <taxon>Uncinocarpus</taxon>
    </lineage>
</organism>
<protein>
    <recommendedName>
        <fullName evidence="8">GET complex, subunit GET2</fullName>
    </recommendedName>
</protein>
<feature type="region of interest" description="Disordered" evidence="4">
    <location>
        <begin position="123"/>
        <end position="145"/>
    </location>
</feature>
<dbReference type="GeneID" id="8439202"/>
<dbReference type="EMBL" id="CH476617">
    <property type="protein sequence ID" value="EEP80239.1"/>
    <property type="molecule type" value="Genomic_DNA"/>
</dbReference>
<dbReference type="VEuPathDB" id="FungiDB:UREG_05081"/>
<feature type="transmembrane region" description="Helical" evidence="5">
    <location>
        <begin position="187"/>
        <end position="205"/>
    </location>
</feature>
<dbReference type="eggNOG" id="ENOG502S1RY">
    <property type="taxonomic scope" value="Eukaryota"/>
</dbReference>
<dbReference type="AlphaFoldDB" id="C4JRJ2"/>
<evidence type="ECO:0000256" key="5">
    <source>
        <dbReference type="SAM" id="Phobius"/>
    </source>
</evidence>
<evidence type="ECO:0008006" key="8">
    <source>
        <dbReference type="Google" id="ProtNLM"/>
    </source>
</evidence>
<reference evidence="7" key="1">
    <citation type="journal article" date="2009" name="Genome Res.">
        <title>Comparative genomic analyses of the human fungal pathogens Coccidioides and their relatives.</title>
        <authorList>
            <person name="Sharpton T.J."/>
            <person name="Stajich J.E."/>
            <person name="Rounsley S.D."/>
            <person name="Gardner M.J."/>
            <person name="Wortman J.R."/>
            <person name="Jordar V.S."/>
            <person name="Maiti R."/>
            <person name="Kodira C.D."/>
            <person name="Neafsey D.E."/>
            <person name="Zeng Q."/>
            <person name="Hung C.-Y."/>
            <person name="McMahan C."/>
            <person name="Muszewska A."/>
            <person name="Grynberg M."/>
            <person name="Mandel M.A."/>
            <person name="Kellner E.M."/>
            <person name="Barker B.M."/>
            <person name="Galgiani J.N."/>
            <person name="Orbach M.J."/>
            <person name="Kirkland T.N."/>
            <person name="Cole G.T."/>
            <person name="Henn M.R."/>
            <person name="Birren B.W."/>
            <person name="Taylor J.W."/>
        </authorList>
    </citation>
    <scope>NUCLEOTIDE SEQUENCE [LARGE SCALE GENOMIC DNA]</scope>
    <source>
        <strain evidence="7">UAMH 1704</strain>
    </source>
</reference>
<evidence type="ECO:0000313" key="6">
    <source>
        <dbReference type="EMBL" id="EEP80239.1"/>
    </source>
</evidence>
<keyword evidence="1 5" id="KW-0812">Transmembrane</keyword>